<comment type="similarity">
    <text evidence="2">Belongs to the UTP6 family.</text>
</comment>
<dbReference type="InParanoid" id="A0A1S3IB83"/>
<evidence type="ECO:0000256" key="3">
    <source>
        <dbReference type="ARBA" id="ARBA00022552"/>
    </source>
</evidence>
<dbReference type="GeneID" id="106162704"/>
<dbReference type="GO" id="GO:0032040">
    <property type="term" value="C:small-subunit processome"/>
    <property type="evidence" value="ECO:0007669"/>
    <property type="project" value="TreeGrafter"/>
</dbReference>
<dbReference type="Gene3D" id="1.25.40.10">
    <property type="entry name" value="Tetratricopeptide repeat domain"/>
    <property type="match status" value="3"/>
</dbReference>
<organism evidence="8 9">
    <name type="scientific">Lingula anatina</name>
    <name type="common">Brachiopod</name>
    <name type="synonym">Lingula unguis</name>
    <dbReference type="NCBI Taxonomy" id="7574"/>
    <lineage>
        <taxon>Eukaryota</taxon>
        <taxon>Metazoa</taxon>
        <taxon>Spiralia</taxon>
        <taxon>Lophotrochozoa</taxon>
        <taxon>Brachiopoda</taxon>
        <taxon>Linguliformea</taxon>
        <taxon>Lingulata</taxon>
        <taxon>Lingulida</taxon>
        <taxon>Linguloidea</taxon>
        <taxon>Lingulidae</taxon>
        <taxon>Lingula</taxon>
    </lineage>
</organism>
<dbReference type="GO" id="GO:0034388">
    <property type="term" value="C:Pwp2p-containing subcomplex of 90S preribosome"/>
    <property type="evidence" value="ECO:0007669"/>
    <property type="project" value="TreeGrafter"/>
</dbReference>
<dbReference type="SUPFAM" id="SSF48452">
    <property type="entry name" value="TPR-like"/>
    <property type="match status" value="2"/>
</dbReference>
<feature type="domain" description="U3 small nucleolar RNA-associated protein 6 homolog C-terminal" evidence="7">
    <location>
        <begin position="302"/>
        <end position="572"/>
    </location>
</feature>
<accession>A0A1S3IB83</accession>
<dbReference type="AlphaFoldDB" id="A0A1S3IB83"/>
<dbReference type="Pfam" id="PF24892">
    <property type="entry name" value="UTP6_C"/>
    <property type="match status" value="1"/>
</dbReference>
<keyword evidence="4" id="KW-0677">Repeat</keyword>
<evidence type="ECO:0000256" key="1">
    <source>
        <dbReference type="ARBA" id="ARBA00004604"/>
    </source>
</evidence>
<keyword evidence="3" id="KW-0698">rRNA processing</keyword>
<dbReference type="InterPro" id="IPR055347">
    <property type="entry name" value="UTP6_N"/>
</dbReference>
<keyword evidence="8" id="KW-1185">Reference proteome</keyword>
<feature type="domain" description="U3 small nucleolar RNA-associated protein 6 N-terminal" evidence="6">
    <location>
        <begin position="9"/>
        <end position="91"/>
    </location>
</feature>
<evidence type="ECO:0000259" key="7">
    <source>
        <dbReference type="Pfam" id="PF24892"/>
    </source>
</evidence>
<dbReference type="SMART" id="SM00386">
    <property type="entry name" value="HAT"/>
    <property type="match status" value="6"/>
</dbReference>
<evidence type="ECO:0000313" key="8">
    <source>
        <dbReference type="Proteomes" id="UP000085678"/>
    </source>
</evidence>
<dbReference type="KEGG" id="lak:106162704"/>
<proteinExistence type="inferred from homology"/>
<dbReference type="InterPro" id="IPR013949">
    <property type="entry name" value="Utp6"/>
</dbReference>
<evidence type="ECO:0000256" key="4">
    <source>
        <dbReference type="ARBA" id="ARBA00022737"/>
    </source>
</evidence>
<dbReference type="RefSeq" id="XP_013395525.1">
    <property type="nucleotide sequence ID" value="XM_013540071.1"/>
</dbReference>
<dbReference type="PANTHER" id="PTHR23271">
    <property type="entry name" value="HEPATOCELLULAR CARCINOMA-ASSOCIATED ANTIGEN 66"/>
    <property type="match status" value="1"/>
</dbReference>
<evidence type="ECO:0000259" key="6">
    <source>
        <dbReference type="Pfam" id="PF08640"/>
    </source>
</evidence>
<gene>
    <name evidence="9" type="primary">LOC106162704</name>
</gene>
<keyword evidence="5" id="KW-0539">Nucleus</keyword>
<comment type="subcellular location">
    <subcellularLocation>
        <location evidence="1">Nucleus</location>
        <location evidence="1">Nucleolus</location>
    </subcellularLocation>
</comment>
<name>A0A1S3IB83_LINAN</name>
<dbReference type="GO" id="GO:0000462">
    <property type="term" value="P:maturation of SSU-rRNA from tricistronic rRNA transcript (SSU-rRNA, 5.8S rRNA, LSU-rRNA)"/>
    <property type="evidence" value="ECO:0007669"/>
    <property type="project" value="InterPro"/>
</dbReference>
<dbReference type="Pfam" id="PF08640">
    <property type="entry name" value="U3_assoc_6"/>
    <property type="match status" value="1"/>
</dbReference>
<evidence type="ECO:0000256" key="5">
    <source>
        <dbReference type="ARBA" id="ARBA00023242"/>
    </source>
</evidence>
<evidence type="ECO:0000256" key="2">
    <source>
        <dbReference type="ARBA" id="ARBA00010734"/>
    </source>
</evidence>
<dbReference type="PANTHER" id="PTHR23271:SF1">
    <property type="entry name" value="U3 SMALL NUCLEOLAR RNA-ASSOCIATED PROTEIN 6 HOMOLOG"/>
    <property type="match status" value="1"/>
</dbReference>
<dbReference type="InterPro" id="IPR056907">
    <property type="entry name" value="UTP6_C"/>
</dbReference>
<protein>
    <submittedName>
        <fullName evidence="9">U3 small nucleolar RNA-associated protein 6 homolog</fullName>
    </submittedName>
</protein>
<dbReference type="GO" id="GO:0030515">
    <property type="term" value="F:snoRNA binding"/>
    <property type="evidence" value="ECO:0007669"/>
    <property type="project" value="InterPro"/>
</dbReference>
<dbReference type="InterPro" id="IPR003107">
    <property type="entry name" value="HAT"/>
</dbReference>
<evidence type="ECO:0000313" key="9">
    <source>
        <dbReference type="RefSeq" id="XP_013395525.1"/>
    </source>
</evidence>
<dbReference type="FunCoup" id="A0A1S3IB83">
    <property type="interactions" value="1717"/>
</dbReference>
<dbReference type="OrthoDB" id="28112at2759"/>
<reference evidence="9" key="1">
    <citation type="submission" date="2025-08" db="UniProtKB">
        <authorList>
            <consortium name="RefSeq"/>
        </authorList>
    </citation>
    <scope>IDENTIFICATION</scope>
    <source>
        <tissue evidence="9">Gonads</tissue>
    </source>
</reference>
<dbReference type="Proteomes" id="UP000085678">
    <property type="component" value="Unplaced"/>
</dbReference>
<dbReference type="STRING" id="7574.A0A1S3IB83"/>
<dbReference type="InterPro" id="IPR011990">
    <property type="entry name" value="TPR-like_helical_dom_sf"/>
</dbReference>
<sequence length="592" mass="69471">MAEFVQQSIEEMLPELEQMERVKLFSKAEAKLILKKRTAYEYKLRRRTKRKEDYLQYIQYEIHLLSLVRKRRERTGYMFKREEIDVSIIQRIHRLFRLAIYRFQDDLKLWLSHIAFSKKRHEKSSVSKIFTRMLQVHNKNPELWVMAAKWEFEDNKSTDNARNLLQRGLRFNPTSQVLWLEYYRMELLYADKVKKRLKILGTSLDEGNETSDAVLQNKISPVVYKNALEICSDVKFHLSFLEISKLFSFTEDHQKEILHDLIELHGDKELTWDALARQNIKPLVDGSSKKEQTAAMERMEADCFAVYEEATQRLTTKTMWNLYITACLERLRMKGSEKLTQMRLARCCGAFQCAQKVGLLSENMFEEWVELLTSTAQISQALEVISQATSLYPRCVKLWMCHLNLAITTTEDNHQLHNLFQKALSSVDDQDALPIWNMFFQWGVAVKMDKMDDVLQNGINMCKSRDVVVSLKVLYLEWAALHDGVHKAKAVYKSLSKAQPVSLSFYRKYIEVISSQSAFKMKTLRSVYEDALREYGTHDTDLWLDYISLELNHCKGEPENASKLHWRAMKTLDGQLTEKFIAQYTLLQTGHA</sequence>